<name>A0A9C7CCQ3_9VIRU</name>
<evidence type="ECO:0000313" key="1">
    <source>
        <dbReference type="EMBL" id="BDT62047.1"/>
    </source>
</evidence>
<protein>
    <submittedName>
        <fullName evidence="1">Uncharacterized protein</fullName>
    </submittedName>
</protein>
<organism evidence="1">
    <name type="scientific">Penaeus monodon majanivirus B</name>
    <dbReference type="NCBI Taxonomy" id="2984272"/>
    <lineage>
        <taxon>Viruses</taxon>
        <taxon>Viruses incertae sedis</taxon>
        <taxon>Naldaviricetes</taxon>
        <taxon>Nimaviridae</taxon>
    </lineage>
</organism>
<sequence>MDRNNNFISYDDYIISNSVVLAEYIRLANVGRRNIERIIFPDEVKHWQDNDKDEEEKDPRWIEENLLCDFLIDSDSVDRVYYFDRNFRCGMDEFRLLLRTYYKSKPLYVEIIDFKHKKNGIVYQIGNLCKKTTVMIFTFNIQRFVDFVVGSYLYRYEILESIQNDASVTDASWIACDVTLPSLRNLCYRTILNYKDRIWPVVHLRTPPQICDDVYNAIEIQERIADGYERKICRAECNVDPPYQKRTSLAEYNIDRPIGTIGRVDVKNIGEHSRKAYYTPNDPHVDSYDLYLHRLWPPSRYCKKVVIRNNL</sequence>
<accession>A0A9C7CCQ3</accession>
<proteinExistence type="predicted"/>
<dbReference type="EMBL" id="LC738871">
    <property type="protein sequence ID" value="BDT62047.1"/>
    <property type="molecule type" value="Genomic_DNA"/>
</dbReference>
<reference evidence="1" key="1">
    <citation type="submission" date="2022-10" db="EMBL/GenBank/DDBJ databases">
        <title>Genome sequences of endogenous nimaviruses in decapod crustaceans.</title>
        <authorList>
            <person name="Kawato S."/>
            <person name="Nozaki R."/>
            <person name="Kondo H."/>
            <person name="Hirono I."/>
        </authorList>
    </citation>
    <scope>NUCLEOTIDE SEQUENCE</scope>
    <source>
        <strain evidence="1">Mikawa2016</strain>
    </source>
</reference>